<sequence length="430" mass="48292">MSSTTRSNKEIQLLFSPDLASLERSIRKKAHSSSIVNNTCLSLDFVQPPSTQTLVPSTDTRSPPSTEDTHLPSTDIIHLTSIDTEPRDMVATLILVRDERGDLHDQEGPLRNAAVVKEEKLQEGDFKVESLMSFGGSHWCRSTPDHAHRSTVPNPNRSIGSPELRSMTPTESIASYGVNRILQCHVDIDRQPQSHLTESIASCNAVRILTHEEFAAKHPHPPNPDNVRIARHTATPIDRQTDVDIDRQPPAPIDRRAPITYRVQMPKIDVARLNALRPKPKPSENPPETVRIPSDDGEDSMEVDRKPQTSSRRIIDPGIIAACHCGVEYETEYSTSIETHIATSIDGDTQTSTDKPQDESADSCPIDWENDYYNPTIAAYTRQNMHTEEYDEDYEDERATEYKAILEEEDTLLHHSSWKRNAPSIDMIVS</sequence>
<gene>
    <name evidence="2" type="ORF">DY000_02015495</name>
</gene>
<proteinExistence type="predicted"/>
<evidence type="ECO:0000313" key="2">
    <source>
        <dbReference type="EMBL" id="KAF3568146.1"/>
    </source>
</evidence>
<evidence type="ECO:0000256" key="1">
    <source>
        <dbReference type="SAM" id="MobiDB-lite"/>
    </source>
</evidence>
<feature type="region of interest" description="Disordered" evidence="1">
    <location>
        <begin position="48"/>
        <end position="72"/>
    </location>
</feature>
<feature type="region of interest" description="Disordered" evidence="1">
    <location>
        <begin position="143"/>
        <end position="165"/>
    </location>
</feature>
<organism evidence="2 3">
    <name type="scientific">Brassica cretica</name>
    <name type="common">Mustard</name>
    <dbReference type="NCBI Taxonomy" id="69181"/>
    <lineage>
        <taxon>Eukaryota</taxon>
        <taxon>Viridiplantae</taxon>
        <taxon>Streptophyta</taxon>
        <taxon>Embryophyta</taxon>
        <taxon>Tracheophyta</taxon>
        <taxon>Spermatophyta</taxon>
        <taxon>Magnoliopsida</taxon>
        <taxon>eudicotyledons</taxon>
        <taxon>Gunneridae</taxon>
        <taxon>Pentapetalae</taxon>
        <taxon>rosids</taxon>
        <taxon>malvids</taxon>
        <taxon>Brassicales</taxon>
        <taxon>Brassicaceae</taxon>
        <taxon>Brassiceae</taxon>
        <taxon>Brassica</taxon>
    </lineage>
</organism>
<feature type="region of interest" description="Disordered" evidence="1">
    <location>
        <begin position="344"/>
        <end position="364"/>
    </location>
</feature>
<name>A0ABQ7D7E8_BRACR</name>
<reference evidence="2 3" key="1">
    <citation type="journal article" date="2020" name="BMC Genomics">
        <title>Intraspecific diversification of the crop wild relative Brassica cretica Lam. using demographic model selection.</title>
        <authorList>
            <person name="Kioukis A."/>
            <person name="Michalopoulou V.A."/>
            <person name="Briers L."/>
            <person name="Pirintsos S."/>
            <person name="Studholme D.J."/>
            <person name="Pavlidis P."/>
            <person name="Sarris P.F."/>
        </authorList>
    </citation>
    <scope>NUCLEOTIDE SEQUENCE [LARGE SCALE GENOMIC DNA]</scope>
    <source>
        <strain evidence="3">cv. PFS-1207/04</strain>
    </source>
</reference>
<protein>
    <submittedName>
        <fullName evidence="2">Uncharacterized protein</fullName>
    </submittedName>
</protein>
<feature type="compositionally biased region" description="Polar residues" evidence="1">
    <location>
        <begin position="48"/>
        <end position="66"/>
    </location>
</feature>
<accession>A0ABQ7D7E8</accession>
<feature type="region of interest" description="Disordered" evidence="1">
    <location>
        <begin position="275"/>
        <end position="310"/>
    </location>
</feature>
<evidence type="ECO:0000313" key="3">
    <source>
        <dbReference type="Proteomes" id="UP000266723"/>
    </source>
</evidence>
<dbReference type="EMBL" id="QGKV02000759">
    <property type="protein sequence ID" value="KAF3568146.1"/>
    <property type="molecule type" value="Genomic_DNA"/>
</dbReference>
<keyword evidence="3" id="KW-1185">Reference proteome</keyword>
<dbReference type="Proteomes" id="UP000266723">
    <property type="component" value="Unassembled WGS sequence"/>
</dbReference>
<comment type="caution">
    <text evidence="2">The sequence shown here is derived from an EMBL/GenBank/DDBJ whole genome shotgun (WGS) entry which is preliminary data.</text>
</comment>